<reference evidence="1 2" key="1">
    <citation type="journal article" date="2007" name="Appl. Environ. Microbiol.">
        <title>Genome sequence of the cellulolytic gliding bacterium Cytophaga hutchinsonii.</title>
        <authorList>
            <person name="Xie G."/>
            <person name="Bruce D.C."/>
            <person name="Challacombe J.F."/>
            <person name="Chertkov O."/>
            <person name="Detter J.C."/>
            <person name="Gilna P."/>
            <person name="Han C.S."/>
            <person name="Lucas S."/>
            <person name="Misra M."/>
            <person name="Myers G.L."/>
            <person name="Richardson P."/>
            <person name="Tapia R."/>
            <person name="Thayer N."/>
            <person name="Thompson L.S."/>
            <person name="Brettin T.S."/>
            <person name="Henrissat B."/>
            <person name="Wilson D.B."/>
            <person name="McBride M.J."/>
        </authorList>
    </citation>
    <scope>NUCLEOTIDE SEQUENCE [LARGE SCALE GENOMIC DNA]</scope>
    <source>
        <strain evidence="2">ATCC 33406 / DSM 1761 / CIP 103989 / NBRC 15051 / NCIMB 9469 / D465</strain>
    </source>
</reference>
<evidence type="ECO:0000313" key="1">
    <source>
        <dbReference type="EMBL" id="ABG57569.1"/>
    </source>
</evidence>
<name>A0A6N4SMS3_CYTH3</name>
<dbReference type="Proteomes" id="UP000001822">
    <property type="component" value="Chromosome"/>
</dbReference>
<evidence type="ECO:0000313" key="2">
    <source>
        <dbReference type="Proteomes" id="UP000001822"/>
    </source>
</evidence>
<dbReference type="KEGG" id="chu:CHU_0278"/>
<keyword evidence="2" id="KW-1185">Reference proteome</keyword>
<dbReference type="Pfam" id="PF14356">
    <property type="entry name" value="DUF4403"/>
    <property type="match status" value="1"/>
</dbReference>
<dbReference type="EMBL" id="CP000383">
    <property type="protein sequence ID" value="ABG57569.1"/>
    <property type="molecule type" value="Genomic_DNA"/>
</dbReference>
<organism evidence="1 2">
    <name type="scientific">Cytophaga hutchinsonii (strain ATCC 33406 / DSM 1761 / CIP 103989 / NBRC 15051 / NCIMB 9469 / D465)</name>
    <dbReference type="NCBI Taxonomy" id="269798"/>
    <lineage>
        <taxon>Bacteria</taxon>
        <taxon>Pseudomonadati</taxon>
        <taxon>Bacteroidota</taxon>
        <taxon>Cytophagia</taxon>
        <taxon>Cytophagales</taxon>
        <taxon>Cytophagaceae</taxon>
        <taxon>Cytophaga</taxon>
    </lineage>
</organism>
<gene>
    <name evidence="1" type="ordered locus">CHU_0278</name>
</gene>
<protein>
    <submittedName>
        <fullName evidence="1">Uncharacterized protein</fullName>
    </submittedName>
</protein>
<dbReference type="InterPro" id="IPR025515">
    <property type="entry name" value="DUF4403"/>
</dbReference>
<sequence>MNKIKALLIKNICSLSICSMNKSVPFVCVILALLFAGSCRSVKSKAPAEAYQNFEYKAPVSHVVVPVELSLREIETELNTQLNGLIYDDADFADGVLMKVWKVSPILLSMRGEEIVYEVPIKIWSKIKWEFNQFGFNVSDEFTADASLRMTFNTKLKIGVFWTLEPQTTLQKYDWIEKPVITGGSISLPVTFIADRVIKSQQKVITEAIDSEIKNQIELRKYVEEGWNALHQPIQLYNNPTAWLRVSPTGIVVTPLTGNKDFATATIRIDGVAETFLGAKPAVKLTNLPNATFANNASGDFVISLINEMSYEEASKLAYQHLAGQTFTSSNGKKKIRIDSVQIYGGGENLIIKTKVSGNVNGHIYLKGKPSYDSAAQVVYLRNLDYSIETKNAMVKTGNWILKSTLTKRMQEALRYSVAADMAEMKKQANAYISSYKISKNVEVKANLNQLQPKEFFITQESIKAVIYATGSMKLSVKGLDIP</sequence>
<proteinExistence type="predicted"/>
<dbReference type="AlphaFoldDB" id="A0A6N4SMS3"/>
<accession>A0A6N4SMS3</accession>